<feature type="domain" description="ABC transporter" evidence="11">
    <location>
        <begin position="1469"/>
        <end position="1712"/>
    </location>
</feature>
<dbReference type="Gene3D" id="1.20.1560.10">
    <property type="entry name" value="ABC transporter type 1, transmembrane domain"/>
    <property type="match status" value="2"/>
</dbReference>
<feature type="transmembrane region" description="Helical" evidence="10">
    <location>
        <begin position="1378"/>
        <end position="1396"/>
    </location>
</feature>
<keyword evidence="4" id="KW-0677">Repeat</keyword>
<feature type="transmembrane region" description="Helical" evidence="10">
    <location>
        <begin position="584"/>
        <end position="606"/>
    </location>
</feature>
<gene>
    <name evidence="13" type="ORF">PPACK8108_LOCUS348</name>
</gene>
<reference evidence="13" key="1">
    <citation type="submission" date="2022-06" db="EMBL/GenBank/DDBJ databases">
        <authorList>
            <consortium name="SYNGENTA / RWTH Aachen University"/>
        </authorList>
    </citation>
    <scope>NUCLEOTIDE SEQUENCE</scope>
</reference>
<feature type="compositionally biased region" description="Acidic residues" evidence="9">
    <location>
        <begin position="1072"/>
        <end position="1089"/>
    </location>
</feature>
<feature type="region of interest" description="Disordered" evidence="9">
    <location>
        <begin position="261"/>
        <end position="282"/>
    </location>
</feature>
<evidence type="ECO:0000256" key="7">
    <source>
        <dbReference type="ARBA" id="ARBA00022989"/>
    </source>
</evidence>
<dbReference type="PROSITE" id="PS50929">
    <property type="entry name" value="ABC_TM1F"/>
    <property type="match status" value="2"/>
</dbReference>
<dbReference type="FunFam" id="1.20.1560.10:FF:000013">
    <property type="entry name" value="ABC transporter C family member 2"/>
    <property type="match status" value="1"/>
</dbReference>
<feature type="transmembrane region" description="Helical" evidence="10">
    <location>
        <begin position="1191"/>
        <end position="1213"/>
    </location>
</feature>
<dbReference type="PANTHER" id="PTHR24223">
    <property type="entry name" value="ATP-BINDING CASSETTE SUB-FAMILY C"/>
    <property type="match status" value="1"/>
</dbReference>
<evidence type="ECO:0000256" key="9">
    <source>
        <dbReference type="SAM" id="MobiDB-lite"/>
    </source>
</evidence>
<evidence type="ECO:0000256" key="1">
    <source>
        <dbReference type="ARBA" id="ARBA00004141"/>
    </source>
</evidence>
<feature type="transmembrane region" description="Helical" evidence="10">
    <location>
        <begin position="222"/>
        <end position="242"/>
    </location>
</feature>
<feature type="compositionally biased region" description="Polar residues" evidence="9">
    <location>
        <begin position="517"/>
        <end position="532"/>
    </location>
</feature>
<evidence type="ECO:0000256" key="3">
    <source>
        <dbReference type="ARBA" id="ARBA00022692"/>
    </source>
</evidence>
<feature type="region of interest" description="Disordered" evidence="9">
    <location>
        <begin position="1064"/>
        <end position="1089"/>
    </location>
</feature>
<dbReference type="InterPro" id="IPR036640">
    <property type="entry name" value="ABC1_TM_sf"/>
</dbReference>
<dbReference type="CDD" id="cd03250">
    <property type="entry name" value="ABCC_MRP_domain1"/>
    <property type="match status" value="1"/>
</dbReference>
<keyword evidence="2" id="KW-0813">Transport</keyword>
<comment type="caution">
    <text evidence="13">The sequence shown here is derived from an EMBL/GenBank/DDBJ whole genome shotgun (WGS) entry which is preliminary data.</text>
</comment>
<feature type="compositionally biased region" description="Low complexity" evidence="9">
    <location>
        <begin position="35"/>
        <end position="58"/>
    </location>
</feature>
<dbReference type="SUPFAM" id="SSF90123">
    <property type="entry name" value="ABC transporter transmembrane region"/>
    <property type="match status" value="2"/>
</dbReference>
<feature type="transmembrane region" description="Helical" evidence="10">
    <location>
        <begin position="1402"/>
        <end position="1425"/>
    </location>
</feature>
<feature type="compositionally biased region" description="Low complexity" evidence="9">
    <location>
        <begin position="1032"/>
        <end position="1046"/>
    </location>
</feature>
<comment type="subcellular location">
    <subcellularLocation>
        <location evidence="1">Membrane</location>
        <topology evidence="1">Multi-pass membrane protein</topology>
    </subcellularLocation>
</comment>
<accession>A0AAV0ADG2</accession>
<evidence type="ECO:0000256" key="2">
    <source>
        <dbReference type="ARBA" id="ARBA00022448"/>
    </source>
</evidence>
<dbReference type="CDD" id="cd18596">
    <property type="entry name" value="ABC_6TM_VMR1_D1_like"/>
    <property type="match status" value="1"/>
</dbReference>
<dbReference type="PROSITE" id="PS50893">
    <property type="entry name" value="ABC_TRANSPORTER_2"/>
    <property type="match status" value="2"/>
</dbReference>
<name>A0AAV0ADG2_PHAPC</name>
<dbReference type="CDD" id="cd18604">
    <property type="entry name" value="ABC_6TM_VMR1_D2_like"/>
    <property type="match status" value="1"/>
</dbReference>
<keyword evidence="6" id="KW-0067">ATP-binding</keyword>
<evidence type="ECO:0000256" key="8">
    <source>
        <dbReference type="ARBA" id="ARBA00023136"/>
    </source>
</evidence>
<evidence type="ECO:0000256" key="10">
    <source>
        <dbReference type="SAM" id="Phobius"/>
    </source>
</evidence>
<keyword evidence="7 10" id="KW-1133">Transmembrane helix</keyword>
<evidence type="ECO:0008006" key="15">
    <source>
        <dbReference type="Google" id="ProtNLM"/>
    </source>
</evidence>
<dbReference type="InterPro" id="IPR003439">
    <property type="entry name" value="ABC_transporter-like_ATP-bd"/>
</dbReference>
<evidence type="ECO:0000259" key="12">
    <source>
        <dbReference type="PROSITE" id="PS50929"/>
    </source>
</evidence>
<feature type="transmembrane region" description="Helical" evidence="10">
    <location>
        <begin position="1282"/>
        <end position="1306"/>
    </location>
</feature>
<feature type="transmembrane region" description="Helical" evidence="10">
    <location>
        <begin position="1116"/>
        <end position="1140"/>
    </location>
</feature>
<dbReference type="Pfam" id="PF00005">
    <property type="entry name" value="ABC_tran"/>
    <property type="match status" value="2"/>
</dbReference>
<dbReference type="InterPro" id="IPR027417">
    <property type="entry name" value="P-loop_NTPase"/>
</dbReference>
<evidence type="ECO:0000256" key="5">
    <source>
        <dbReference type="ARBA" id="ARBA00022741"/>
    </source>
</evidence>
<evidence type="ECO:0000313" key="14">
    <source>
        <dbReference type="Proteomes" id="UP001153365"/>
    </source>
</evidence>
<dbReference type="GO" id="GO:0140359">
    <property type="term" value="F:ABC-type transporter activity"/>
    <property type="evidence" value="ECO:0007669"/>
    <property type="project" value="InterPro"/>
</dbReference>
<evidence type="ECO:0000313" key="13">
    <source>
        <dbReference type="EMBL" id="CAH7666033.1"/>
    </source>
</evidence>
<feature type="domain" description="ABC transmembrane type-1" evidence="12">
    <location>
        <begin position="391"/>
        <end position="674"/>
    </location>
</feature>
<evidence type="ECO:0000256" key="4">
    <source>
        <dbReference type="ARBA" id="ARBA00022737"/>
    </source>
</evidence>
<dbReference type="InterPro" id="IPR017871">
    <property type="entry name" value="ABC_transporter-like_CS"/>
</dbReference>
<sequence>MALIALSFLTISTLPIILRRRRFGKERTRATSVRSFTHQSPPTPSSSSANQSQTQVQTDSNPPSDGAHPENHSLGRKAKGRDRIREADRLETSCEDGYFIDPSDFWRGVRFSKVLLVSLIGTSTVLRCFQLGYHLIPTKDTSSYLNGLYQPLVDTTIILMWISTCQNGLLSSISTNSVEQHWHSIIYISSMTTAYASWRICSIFLPGNPLGEPYVRAYDFQWWMLTIDVVLGLSMAAISLTIRRAPRMIYRSAFTIHSSKNPEESDLENLTPSSEQSHDIPPVGKLDENLKKNGNVTLITSCSVLDYLFFNWVSPVVRVGMRKSSLEKSDLPYLTSDFRSWNLYQKVKDSISKASVGQIGLMKFVGKSPRWMNPLLWRVLKINQRAFLMQAALALLNSVLYYAPAFFLRKIIAFLEKSDPEEVKGIAIGYTYCAGLLLSMLFESIVSGQLWYLSNSVLCARVRIQLNTAIYAKTLRRKVMSGPSSSASQTSSELSGDVQIHSQPLGATTESSDRPTGKSSTVGDSAAPSLSKQAKPLTADQIGLGTKSQVLNLFTIDADRVADFGMSCFSLIDAPSEVIIGTVFLYDLLGIASIVGIAVSVLFIPLNHYTSKWYATVQDNLMVARDRRVSLMNEVLSSIRMIKYMAWESPFEKKILRSREYELKHFLWFTKVERRDLTPAVAFTSLVTLPETFINALQCLVSLHRIESYLASPECPSQTLATDDLFDTTSFSYSADWKSGPGERSPTILQVAIRNATITWPTDAPPEEPLSAPRTPLTPSRRTFYLEDISVDFPENETTLICGSLGSGKTLLLLALLGEAELLSGQIVCPRSPPNVIGYLTHTEHIPEAEWQLPTCAYAPQSAWLQNASIRSNILFGLPYAKERYEKTLNACSLLTDLEILEDGDQTEIGERGVNLSGGQKARISLARAVYSRASAVLLDDVLSAVDAHTARHIVEHCFKGPLMKDRTLIIVSHHVQLCSSVASQIVFLENGGIGFCASSEEFLQCKKYKALCGLDHGEDEEGTSLKKKIGSSPSTKPTSRTSTPKKLTEKVFQNAAKGYDASKDASREFGEGDSSDESESDSDSEEELLEKKAVRKLVEDESRAVGRVHKDVFKLYLGSMSDGLMATLLFWIAFSFVFLGNKALTVVETYVLSLWSGSNDHDSASDSRLTKPAASSSNFRISGVEHSVDFYLGLYTAVSLINIIVSTIRWLVLYEGTLKASEKLYEKILHAVLRCPLRFFDTVPLGRLLNRFGKDFEGIDSSLPDNIGNSLIYGLDVATTIVSVAAVTPTFLLAFFVISIFYWHYGRQYTHIARELRRLDSVTKSPLFNAYSETVSGVGVIRAFGACSQALAVVFDKIDTNVSFYFYLWSVNRWLSIRYSLLASAIVGLTGFFLLQERDRISASLAGFALTFALNISGDMLYLVRRVTALELSMVSVERVKEFSEMESEAPEIVEPRPPAHWPHAGEVIVENLTVRYAPELPDVLHSVTFHVPAGGKVGIVGATGCGKSTLAQSFFRFVEAWDGCIRIDGLDIRNIGLQDLRSRLTIIPQDPLILSGTLRSTLDVFDEYSDSEIYSALKRVNLISSEGSEDEDEYNSNVFRNLETAVSEQGQNFSQGQRQLLCMARGLLKRSKVVLMDEATSSIDNKSDALISLTIRQEFIDSTLLVIAHRLRTIIDFDYVLVLDGGRVVEFDRPSKLLSNPTSRFHVLCRATGKREFKALCQMAGGIDSPKVAV</sequence>
<feature type="region of interest" description="Disordered" evidence="9">
    <location>
        <begin position="28"/>
        <end position="82"/>
    </location>
</feature>
<organism evidence="13 14">
    <name type="scientific">Phakopsora pachyrhizi</name>
    <name type="common">Asian soybean rust disease fungus</name>
    <dbReference type="NCBI Taxonomy" id="170000"/>
    <lineage>
        <taxon>Eukaryota</taxon>
        <taxon>Fungi</taxon>
        <taxon>Dikarya</taxon>
        <taxon>Basidiomycota</taxon>
        <taxon>Pucciniomycotina</taxon>
        <taxon>Pucciniomycetes</taxon>
        <taxon>Pucciniales</taxon>
        <taxon>Phakopsoraceae</taxon>
        <taxon>Phakopsora</taxon>
    </lineage>
</organism>
<dbReference type="FunFam" id="3.40.50.300:FF:001354">
    <property type="entry name" value="ATP-binding cassette (ABC) transporter, putative"/>
    <property type="match status" value="1"/>
</dbReference>
<dbReference type="GO" id="GO:0005524">
    <property type="term" value="F:ATP binding"/>
    <property type="evidence" value="ECO:0007669"/>
    <property type="project" value="UniProtKB-KW"/>
</dbReference>
<dbReference type="InterPro" id="IPR050173">
    <property type="entry name" value="ABC_transporter_C-like"/>
</dbReference>
<dbReference type="GO" id="GO:0016887">
    <property type="term" value="F:ATP hydrolysis activity"/>
    <property type="evidence" value="ECO:0007669"/>
    <property type="project" value="InterPro"/>
</dbReference>
<keyword evidence="14" id="KW-1185">Reference proteome</keyword>
<feature type="region of interest" description="Disordered" evidence="9">
    <location>
        <begin position="1020"/>
        <end position="1048"/>
    </location>
</feature>
<dbReference type="SMART" id="SM00382">
    <property type="entry name" value="AAA"/>
    <property type="match status" value="2"/>
</dbReference>
<feature type="transmembrane region" description="Helical" evidence="10">
    <location>
        <begin position="386"/>
        <end position="407"/>
    </location>
</feature>
<dbReference type="PROSITE" id="PS00211">
    <property type="entry name" value="ABC_TRANSPORTER_1"/>
    <property type="match status" value="2"/>
</dbReference>
<proteinExistence type="predicted"/>
<dbReference type="EMBL" id="CALTRL010000028">
    <property type="protein sequence ID" value="CAH7666033.1"/>
    <property type="molecule type" value="Genomic_DNA"/>
</dbReference>
<protein>
    <recommendedName>
        <fullName evidence="15">Multidrug resistance-associated ABC transporter</fullName>
    </recommendedName>
</protein>
<keyword evidence="8 10" id="KW-0472">Membrane</keyword>
<dbReference type="InterPro" id="IPR003593">
    <property type="entry name" value="AAA+_ATPase"/>
</dbReference>
<dbReference type="InterPro" id="IPR011527">
    <property type="entry name" value="ABC1_TM_dom"/>
</dbReference>
<dbReference type="GO" id="GO:0000329">
    <property type="term" value="C:fungal-type vacuole membrane"/>
    <property type="evidence" value="ECO:0007669"/>
    <property type="project" value="TreeGrafter"/>
</dbReference>
<evidence type="ECO:0000259" key="11">
    <source>
        <dbReference type="PROSITE" id="PS50893"/>
    </source>
</evidence>
<dbReference type="Pfam" id="PF00664">
    <property type="entry name" value="ABC_membrane"/>
    <property type="match status" value="2"/>
</dbReference>
<dbReference type="PANTHER" id="PTHR24223:SF353">
    <property type="entry name" value="ABC TRANSPORTER ATP-BINDING PROTEIN_PERMEASE VMR1-RELATED"/>
    <property type="match status" value="1"/>
</dbReference>
<keyword evidence="3 10" id="KW-0812">Transmembrane</keyword>
<dbReference type="Proteomes" id="UP001153365">
    <property type="component" value="Unassembled WGS sequence"/>
</dbReference>
<keyword evidence="5" id="KW-0547">Nucleotide-binding</keyword>
<feature type="domain" description="ABC transporter" evidence="11">
    <location>
        <begin position="753"/>
        <end position="1016"/>
    </location>
</feature>
<feature type="region of interest" description="Disordered" evidence="9">
    <location>
        <begin position="505"/>
        <end position="533"/>
    </location>
</feature>
<dbReference type="Gene3D" id="3.40.50.300">
    <property type="entry name" value="P-loop containing nucleotide triphosphate hydrolases"/>
    <property type="match status" value="2"/>
</dbReference>
<dbReference type="SUPFAM" id="SSF52540">
    <property type="entry name" value="P-loop containing nucleoside triphosphate hydrolases"/>
    <property type="match status" value="2"/>
</dbReference>
<evidence type="ECO:0000256" key="6">
    <source>
        <dbReference type="ARBA" id="ARBA00022840"/>
    </source>
</evidence>
<feature type="domain" description="ABC transmembrane type-1" evidence="12">
    <location>
        <begin position="1192"/>
        <end position="1433"/>
    </location>
</feature>